<keyword evidence="6" id="KW-1185">Reference proteome</keyword>
<sequence>MVLSGKGGTGKTSITAAFAHLARKSILCDLDVDAPDLHILLQPSILETQDFVSGEEARIDAEACTGCGICRDRCAFDAVTEQDGVFAIDPLRCEGCMVCLALCPAGAVISEPRHCGVRHLSSTRFGPLVHARLFPGQENSGRLVALLRAQAREVAAAHCCGLILSDGSPGIGCPVISSLTGADMAVIVSEPTPSGRHDLERVAALSGHFRIPVGVIINKYDLNPQAALEMGAWCRGQGHRVLAHLPFDETVVQAMLQGKAVTECAAAAITPPLVDAWEHVESFLKTLPPAARNTRSGGLLERMS</sequence>
<organism evidence="5 6">
    <name type="scientific">Megalodesulfovibrio gigas (strain ATCC 19364 / DSM 1382 / NCIMB 9332 / VKM B-1759)</name>
    <name type="common">Desulfovibrio gigas</name>
    <dbReference type="NCBI Taxonomy" id="1121448"/>
    <lineage>
        <taxon>Bacteria</taxon>
        <taxon>Pseudomonadati</taxon>
        <taxon>Thermodesulfobacteriota</taxon>
        <taxon>Desulfovibrionia</taxon>
        <taxon>Desulfovibrionales</taxon>
        <taxon>Desulfovibrionaceae</taxon>
        <taxon>Megalodesulfovibrio</taxon>
    </lineage>
</organism>
<dbReference type="PANTHER" id="PTHR43534:SF1">
    <property type="entry name" value="4FE-4S CLUSTER CONTAINING PARA FAMILY ATPASE PROTEIN"/>
    <property type="match status" value="1"/>
</dbReference>
<dbReference type="GO" id="GO:0046872">
    <property type="term" value="F:metal ion binding"/>
    <property type="evidence" value="ECO:0007669"/>
    <property type="project" value="UniProtKB-KW"/>
</dbReference>
<dbReference type="HOGENOM" id="CLU_067767_1_0_7"/>
<evidence type="ECO:0000256" key="2">
    <source>
        <dbReference type="ARBA" id="ARBA00023004"/>
    </source>
</evidence>
<evidence type="ECO:0000313" key="6">
    <source>
        <dbReference type="Proteomes" id="UP000016587"/>
    </source>
</evidence>
<dbReference type="InterPro" id="IPR027417">
    <property type="entry name" value="P-loop_NTPase"/>
</dbReference>
<dbReference type="InterPro" id="IPR017900">
    <property type="entry name" value="4Fe4S_Fe_S_CS"/>
</dbReference>
<dbReference type="PANTHER" id="PTHR43534">
    <property type="entry name" value="MIND SUPERFAMILY P-LOOP ATPASE CONTAINING AN INSERTED FERREDOXIN DOMAIN"/>
    <property type="match status" value="1"/>
</dbReference>
<dbReference type="PROSITE" id="PS51379">
    <property type="entry name" value="4FE4S_FER_2"/>
    <property type="match status" value="2"/>
</dbReference>
<feature type="domain" description="4Fe-4S ferredoxin-type" evidence="4">
    <location>
        <begin position="55"/>
        <end position="84"/>
    </location>
</feature>
<dbReference type="PROSITE" id="PS00198">
    <property type="entry name" value="4FE4S_FER_1"/>
    <property type="match status" value="1"/>
</dbReference>
<dbReference type="eggNOG" id="COG1149">
    <property type="taxonomic scope" value="Bacteria"/>
</dbReference>
<dbReference type="GO" id="GO:0051536">
    <property type="term" value="F:iron-sulfur cluster binding"/>
    <property type="evidence" value="ECO:0007669"/>
    <property type="project" value="UniProtKB-KW"/>
</dbReference>
<evidence type="ECO:0000256" key="3">
    <source>
        <dbReference type="ARBA" id="ARBA00023014"/>
    </source>
</evidence>
<dbReference type="EMBL" id="CP006585">
    <property type="protein sequence ID" value="AGW13748.1"/>
    <property type="molecule type" value="Genomic_DNA"/>
</dbReference>
<dbReference type="Gene3D" id="3.40.50.300">
    <property type="entry name" value="P-loop containing nucleotide triphosphate hydrolases"/>
    <property type="match status" value="1"/>
</dbReference>
<dbReference type="Proteomes" id="UP000016587">
    <property type="component" value="Chromosome"/>
</dbReference>
<dbReference type="CDD" id="cd03110">
    <property type="entry name" value="SIMIBI_bact_arch"/>
    <property type="match status" value="1"/>
</dbReference>
<dbReference type="Pfam" id="PF01656">
    <property type="entry name" value="CbiA"/>
    <property type="match status" value="1"/>
</dbReference>
<gene>
    <name evidence="5" type="ORF">DGI_1971</name>
</gene>
<dbReference type="InterPro" id="IPR002586">
    <property type="entry name" value="CobQ/CobB/MinD/ParA_Nub-bd_dom"/>
</dbReference>
<name>T2GBS1_MEGG1</name>
<evidence type="ECO:0000256" key="1">
    <source>
        <dbReference type="ARBA" id="ARBA00022723"/>
    </source>
</evidence>
<accession>T2GBS1</accession>
<evidence type="ECO:0000259" key="4">
    <source>
        <dbReference type="PROSITE" id="PS51379"/>
    </source>
</evidence>
<dbReference type="PATRIC" id="fig|1121448.10.peg.1929"/>
<reference evidence="5 6" key="1">
    <citation type="journal article" date="2013" name="J. Bacteriol.">
        <title>Roles of HynAB and Ech, the only two hydrogenases found in the model sulfate reducer Desulfovibrio gigas.</title>
        <authorList>
            <person name="Morais-Silva F.O."/>
            <person name="Santos C.I."/>
            <person name="Rodrigues R."/>
            <person name="Pereira I.A."/>
            <person name="Rodrigues-Pousada C."/>
        </authorList>
    </citation>
    <scope>NUCLEOTIDE SEQUENCE [LARGE SCALE GENOMIC DNA]</scope>
    <source>
        <strain evidence="6">ATCC 19364 / DSM 1382 / NCIMB 9332 / VKM B-1759</strain>
    </source>
</reference>
<dbReference type="InterPro" id="IPR017896">
    <property type="entry name" value="4Fe4S_Fe-S-bd"/>
</dbReference>
<protein>
    <submittedName>
        <fullName evidence="5">Putative Cobyrinic acid ac-diamide synthase</fullName>
    </submittedName>
</protein>
<dbReference type="Gene3D" id="3.30.70.20">
    <property type="match status" value="1"/>
</dbReference>
<dbReference type="AlphaFoldDB" id="T2GBS1"/>
<dbReference type="KEGG" id="dgg:DGI_1971"/>
<dbReference type="SUPFAM" id="SSF52540">
    <property type="entry name" value="P-loop containing nucleoside triphosphate hydrolases"/>
    <property type="match status" value="1"/>
</dbReference>
<keyword evidence="2" id="KW-0408">Iron</keyword>
<proteinExistence type="predicted"/>
<keyword evidence="3" id="KW-0411">Iron-sulfur</keyword>
<dbReference type="SUPFAM" id="SSF54862">
    <property type="entry name" value="4Fe-4S ferredoxins"/>
    <property type="match status" value="1"/>
</dbReference>
<keyword evidence="1" id="KW-0479">Metal-binding</keyword>
<evidence type="ECO:0000313" key="5">
    <source>
        <dbReference type="EMBL" id="AGW13748.1"/>
    </source>
</evidence>
<reference evidence="6" key="2">
    <citation type="submission" date="2013-07" db="EMBL/GenBank/DDBJ databases">
        <authorList>
            <person name="Morais-Silva F.O."/>
            <person name="Rezende A.M."/>
            <person name="Pimentel C."/>
            <person name="Resende D.M."/>
            <person name="Santos C.I."/>
            <person name="Clemente C."/>
            <person name="de Oliveira L.M."/>
            <person name="da Silva S.M."/>
            <person name="Costa D.A."/>
            <person name="Varela-Raposo A."/>
            <person name="Horacio E.C.A."/>
            <person name="Matos M."/>
            <person name="Flores O."/>
            <person name="Ruiz J.C."/>
            <person name="Rodrigues-Pousada C."/>
        </authorList>
    </citation>
    <scope>NUCLEOTIDE SEQUENCE [LARGE SCALE GENOMIC DNA]</scope>
    <source>
        <strain evidence="6">ATCC 19364 / DSM 1382 / NCIMB 9332 / VKM B-1759</strain>
    </source>
</reference>
<feature type="domain" description="4Fe-4S ferredoxin-type" evidence="4">
    <location>
        <begin position="88"/>
        <end position="113"/>
    </location>
</feature>
<dbReference type="STRING" id="1121448.DGI_1971"/>